<evidence type="ECO:0000313" key="15">
    <source>
        <dbReference type="EMBL" id="MCE3049989.1"/>
    </source>
</evidence>
<feature type="transmembrane region" description="Helical" evidence="13">
    <location>
        <begin position="326"/>
        <end position="347"/>
    </location>
</feature>
<dbReference type="InterPro" id="IPR018422">
    <property type="entry name" value="Cation/H_exchanger_CPA1"/>
</dbReference>
<proteinExistence type="predicted"/>
<gene>
    <name evidence="15" type="ORF">HAX54_046261</name>
</gene>
<feature type="domain" description="Cation/H+ exchanger transmembrane" evidence="14">
    <location>
        <begin position="77"/>
        <end position="211"/>
    </location>
</feature>
<evidence type="ECO:0000256" key="3">
    <source>
        <dbReference type="ARBA" id="ARBA00022538"/>
    </source>
</evidence>
<feature type="transmembrane region" description="Helical" evidence="13">
    <location>
        <begin position="51"/>
        <end position="69"/>
    </location>
</feature>
<feature type="transmembrane region" description="Helical" evidence="13">
    <location>
        <begin position="18"/>
        <end position="39"/>
    </location>
</feature>
<keyword evidence="3" id="KW-0633">Potassium transport</keyword>
<feature type="transmembrane region" description="Helical" evidence="13">
    <location>
        <begin position="81"/>
        <end position="104"/>
    </location>
</feature>
<dbReference type="Pfam" id="PF00999">
    <property type="entry name" value="Na_H_Exchanger"/>
    <property type="match status" value="2"/>
</dbReference>
<comment type="caution">
    <text evidence="15">The sequence shown here is derived from an EMBL/GenBank/DDBJ whole genome shotgun (WGS) entry which is preliminary data.</text>
</comment>
<evidence type="ECO:0000313" key="16">
    <source>
        <dbReference type="Proteomes" id="UP000823775"/>
    </source>
</evidence>
<evidence type="ECO:0000259" key="14">
    <source>
        <dbReference type="Pfam" id="PF00999"/>
    </source>
</evidence>
<accession>A0ABS8WIL8</accession>
<dbReference type="PANTHER" id="PTHR10110:SF179">
    <property type="entry name" value="SODIUM_HYDROGEN EXCHANGER 4"/>
    <property type="match status" value="1"/>
</dbReference>
<protein>
    <recommendedName>
        <fullName evidence="14">Cation/H+ exchanger transmembrane domain-containing protein</fullName>
    </recommendedName>
</protein>
<organism evidence="15 16">
    <name type="scientific">Datura stramonium</name>
    <name type="common">Jimsonweed</name>
    <name type="synonym">Common thornapple</name>
    <dbReference type="NCBI Taxonomy" id="4076"/>
    <lineage>
        <taxon>Eukaryota</taxon>
        <taxon>Viridiplantae</taxon>
        <taxon>Streptophyta</taxon>
        <taxon>Embryophyta</taxon>
        <taxon>Tracheophyta</taxon>
        <taxon>Spermatophyta</taxon>
        <taxon>Magnoliopsida</taxon>
        <taxon>eudicotyledons</taxon>
        <taxon>Gunneridae</taxon>
        <taxon>Pentapetalae</taxon>
        <taxon>asterids</taxon>
        <taxon>lamiids</taxon>
        <taxon>Solanales</taxon>
        <taxon>Solanaceae</taxon>
        <taxon>Solanoideae</taxon>
        <taxon>Datureae</taxon>
        <taxon>Datura</taxon>
    </lineage>
</organism>
<evidence type="ECO:0000256" key="4">
    <source>
        <dbReference type="ARBA" id="ARBA00022692"/>
    </source>
</evidence>
<keyword evidence="8" id="KW-0406">Ion transport</keyword>
<comment type="catalytic activity">
    <reaction evidence="11">
        <text>Na(+)(in) + H(+)(out) = Na(+)(out) + H(+)(in)</text>
        <dbReference type="Rhea" id="RHEA:29419"/>
        <dbReference type="ChEBI" id="CHEBI:15378"/>
        <dbReference type="ChEBI" id="CHEBI:29101"/>
    </reaction>
</comment>
<keyword evidence="16" id="KW-1185">Reference proteome</keyword>
<sequence length="589" mass="66445">MALFDYVIDIGNSSVHKMVVPMTVFVAILCLCLVIGHLLEENRWVNESITAIIIIFLLMRDDVYLGGIFREVRFQVKKKQFFHNFLTIMSFGVIGVFISSSIITAGSWWLFPKFNFNGLTVRDYLGIGAIFSSTDTVCTLQVLHQDETPLLYSLVFGEGVVNDATSVVLFNAVQKIDVDRFNGWSAVHVFLDFLYLFSTSTALGVSHNYSFVIPLKVICIGLDKHTKHLTLSVRVLKRPSSQRMEAGLLTSYILRGLYFGRHSSVREISLMLLMAYLSYMLAEVGCYPYSSLYVMAQIINGHAMISKDSIQAVLSFDINLLPLVKLFGLSGILTVFFAGILMSHYAWHNVTDSSRITTRHAFEAMSFIAETFIFLYVGMDALDIGKWKMSKQSHLASCLQSLEEIKLFFPLIPLKPVGRAAFVFPLSAFSNFMNRRATQAPSITFKHQIVIWWAGLMRGAVSIALAFKQFTYSGVTVDPVHAVMVTTTVIVVLFSTLVFGFLTKPLINYLLPHNDNTRRSIDREPTISKETLPLLSFDESATTNLLRAKDSLSMLFQRPVYTIHSYWRRFDDTYMRPIFGGPARNESSG</sequence>
<dbReference type="PANTHER" id="PTHR10110">
    <property type="entry name" value="SODIUM/HYDROGEN EXCHANGER"/>
    <property type="match status" value="1"/>
</dbReference>
<evidence type="ECO:0000256" key="12">
    <source>
        <dbReference type="ARBA" id="ARBA00047912"/>
    </source>
</evidence>
<keyword evidence="5" id="KW-0630">Potassium</keyword>
<reference evidence="15 16" key="1">
    <citation type="journal article" date="2021" name="BMC Genomics">
        <title>Datura genome reveals duplications of psychoactive alkaloid biosynthetic genes and high mutation rate following tissue culture.</title>
        <authorList>
            <person name="Rajewski A."/>
            <person name="Carter-House D."/>
            <person name="Stajich J."/>
            <person name="Litt A."/>
        </authorList>
    </citation>
    <scope>NUCLEOTIDE SEQUENCE [LARGE SCALE GENOMIC DNA]</scope>
    <source>
        <strain evidence="15">AR-01</strain>
    </source>
</reference>
<evidence type="ECO:0000256" key="6">
    <source>
        <dbReference type="ARBA" id="ARBA00022989"/>
    </source>
</evidence>
<evidence type="ECO:0000256" key="7">
    <source>
        <dbReference type="ARBA" id="ARBA00023053"/>
    </source>
</evidence>
<keyword evidence="6 13" id="KW-1133">Transmembrane helix</keyword>
<keyword evidence="9 13" id="KW-0472">Membrane</keyword>
<name>A0ABS8WIL8_DATST</name>
<dbReference type="InterPro" id="IPR006153">
    <property type="entry name" value="Cation/H_exchanger_TM"/>
</dbReference>
<evidence type="ECO:0000256" key="2">
    <source>
        <dbReference type="ARBA" id="ARBA00022448"/>
    </source>
</evidence>
<evidence type="ECO:0000256" key="8">
    <source>
        <dbReference type="ARBA" id="ARBA00023065"/>
    </source>
</evidence>
<evidence type="ECO:0000256" key="11">
    <source>
        <dbReference type="ARBA" id="ARBA00047524"/>
    </source>
</evidence>
<dbReference type="Gene3D" id="6.10.140.1330">
    <property type="match status" value="1"/>
</dbReference>
<comment type="subcellular location">
    <subcellularLocation>
        <location evidence="1">Membrane</location>
        <topology evidence="1">Multi-pass membrane protein</topology>
    </subcellularLocation>
</comment>
<evidence type="ECO:0000256" key="5">
    <source>
        <dbReference type="ARBA" id="ARBA00022958"/>
    </source>
</evidence>
<feature type="transmembrane region" description="Helical" evidence="13">
    <location>
        <begin position="270"/>
        <end position="290"/>
    </location>
</feature>
<feature type="transmembrane region" description="Helical" evidence="13">
    <location>
        <begin position="479"/>
        <end position="502"/>
    </location>
</feature>
<keyword evidence="7" id="KW-0915">Sodium</keyword>
<dbReference type="Proteomes" id="UP000823775">
    <property type="component" value="Unassembled WGS sequence"/>
</dbReference>
<keyword evidence="4 13" id="KW-0812">Transmembrane</keyword>
<evidence type="ECO:0000256" key="1">
    <source>
        <dbReference type="ARBA" id="ARBA00004141"/>
    </source>
</evidence>
<keyword evidence="10" id="KW-0739">Sodium transport</keyword>
<evidence type="ECO:0000256" key="10">
    <source>
        <dbReference type="ARBA" id="ARBA00023201"/>
    </source>
</evidence>
<evidence type="ECO:0000256" key="9">
    <source>
        <dbReference type="ARBA" id="ARBA00023136"/>
    </source>
</evidence>
<feature type="domain" description="Cation/H+ exchanger transmembrane" evidence="14">
    <location>
        <begin position="324"/>
        <end position="507"/>
    </location>
</feature>
<keyword evidence="2" id="KW-0813">Transport</keyword>
<feature type="transmembrane region" description="Helical" evidence="13">
    <location>
        <begin position="449"/>
        <end position="467"/>
    </location>
</feature>
<feature type="transmembrane region" description="Helical" evidence="13">
    <location>
        <begin position="367"/>
        <end position="387"/>
    </location>
</feature>
<evidence type="ECO:0000256" key="13">
    <source>
        <dbReference type="SAM" id="Phobius"/>
    </source>
</evidence>
<feature type="transmembrane region" description="Helical" evidence="13">
    <location>
        <begin position="407"/>
        <end position="429"/>
    </location>
</feature>
<dbReference type="EMBL" id="JACEIK010007282">
    <property type="protein sequence ID" value="MCE3049989.1"/>
    <property type="molecule type" value="Genomic_DNA"/>
</dbReference>
<comment type="catalytic activity">
    <reaction evidence="12">
        <text>K(+)(in) + H(+)(out) = K(+)(out) + H(+)(in)</text>
        <dbReference type="Rhea" id="RHEA:29467"/>
        <dbReference type="ChEBI" id="CHEBI:15378"/>
        <dbReference type="ChEBI" id="CHEBI:29103"/>
    </reaction>
</comment>